<reference evidence="2 4" key="1">
    <citation type="journal article" date="2012" name="Nat. Biotechnol.">
        <title>Reference genome sequence of the model plant Setaria.</title>
        <authorList>
            <person name="Bennetzen J.L."/>
            <person name="Schmutz J."/>
            <person name="Wang H."/>
            <person name="Percifield R."/>
            <person name="Hawkins J."/>
            <person name="Pontaroli A.C."/>
            <person name="Estep M."/>
            <person name="Feng L."/>
            <person name="Vaughn J.N."/>
            <person name="Grimwood J."/>
            <person name="Jenkins J."/>
            <person name="Barry K."/>
            <person name="Lindquist E."/>
            <person name="Hellsten U."/>
            <person name="Deshpande S."/>
            <person name="Wang X."/>
            <person name="Wu X."/>
            <person name="Mitros T."/>
            <person name="Triplett J."/>
            <person name="Yang X."/>
            <person name="Ye C.Y."/>
            <person name="Mauro-Herrera M."/>
            <person name="Wang L."/>
            <person name="Li P."/>
            <person name="Sharma M."/>
            <person name="Sharma R."/>
            <person name="Ronald P.C."/>
            <person name="Panaud O."/>
            <person name="Kellogg E.A."/>
            <person name="Brutnell T.P."/>
            <person name="Doust A.N."/>
            <person name="Tuskan G.A."/>
            <person name="Rokhsar D."/>
            <person name="Devos K.M."/>
        </authorList>
    </citation>
    <scope>NUCLEOTIDE SEQUENCE [LARGE SCALE GENOMIC DNA]</scope>
    <source>
        <strain evidence="4">cv. Yugu1</strain>
        <strain evidence="2">Yugu1</strain>
    </source>
</reference>
<dbReference type="Pfam" id="PF04450">
    <property type="entry name" value="BSP"/>
    <property type="match status" value="1"/>
</dbReference>
<dbReference type="STRING" id="4555.K4ALJ2"/>
<sequence length="114" mass="12161">MRCSGLPRCSVPSYVLLSAKSGTVTFEVTNAAPNTTGPSSSGAPSNQTSPADRKPVDTVTLVVEVDDTGGVAFTRGNGIHLSAQYVGGYSGDLMFEETTRVWQWDGQNQRYQKT</sequence>
<feature type="region of interest" description="Disordered" evidence="1">
    <location>
        <begin position="29"/>
        <end position="56"/>
    </location>
</feature>
<dbReference type="InterPro" id="IPR007541">
    <property type="entry name" value="Uncharacterised_BSP"/>
</dbReference>
<dbReference type="PANTHER" id="PTHR33321">
    <property type="match status" value="1"/>
</dbReference>
<protein>
    <submittedName>
        <fullName evidence="2 3">Uncharacterized protein</fullName>
    </submittedName>
</protein>
<proteinExistence type="predicted"/>
<reference evidence="3" key="3">
    <citation type="submission" date="2018-08" db="UniProtKB">
        <authorList>
            <consortium name="EnsemblPlants"/>
        </authorList>
    </citation>
    <scope>IDENTIFICATION</scope>
    <source>
        <strain evidence="3">Yugu1</strain>
    </source>
</reference>
<evidence type="ECO:0000313" key="2">
    <source>
        <dbReference type="EMBL" id="RCV42341.1"/>
    </source>
</evidence>
<dbReference type="Gramene" id="KQK88551">
    <property type="protein sequence ID" value="KQK88551"/>
    <property type="gene ID" value="SETIT_039773mg"/>
</dbReference>
<dbReference type="AlphaFoldDB" id="K4ALJ2"/>
<accession>K4ALJ2</accession>
<feature type="compositionally biased region" description="Polar residues" evidence="1">
    <location>
        <begin position="29"/>
        <end position="50"/>
    </location>
</feature>
<evidence type="ECO:0000313" key="3">
    <source>
        <dbReference type="EnsemblPlants" id="KQK88551"/>
    </source>
</evidence>
<dbReference type="HOGENOM" id="CLU_2125413_0_0_1"/>
<keyword evidence="4" id="KW-1185">Reference proteome</keyword>
<dbReference type="EMBL" id="AGNK02005548">
    <property type="status" value="NOT_ANNOTATED_CDS"/>
    <property type="molecule type" value="Genomic_DNA"/>
</dbReference>
<gene>
    <name evidence="2" type="ORF">SETIT_9G208700v2</name>
</gene>
<evidence type="ECO:0000256" key="1">
    <source>
        <dbReference type="SAM" id="MobiDB-lite"/>
    </source>
</evidence>
<evidence type="ECO:0000313" key="4">
    <source>
        <dbReference type="Proteomes" id="UP000004995"/>
    </source>
</evidence>
<dbReference type="Proteomes" id="UP000004995">
    <property type="component" value="Unassembled WGS sequence"/>
</dbReference>
<dbReference type="EnsemblPlants" id="KQK88551">
    <property type="protein sequence ID" value="KQK88551"/>
    <property type="gene ID" value="SETIT_039773mg"/>
</dbReference>
<dbReference type="EMBL" id="CM003536">
    <property type="protein sequence ID" value="RCV42341.1"/>
    <property type="molecule type" value="Genomic_DNA"/>
</dbReference>
<reference evidence="2" key="2">
    <citation type="submission" date="2015-07" db="EMBL/GenBank/DDBJ databases">
        <authorList>
            <person name="Noorani M."/>
        </authorList>
    </citation>
    <scope>NUCLEOTIDE SEQUENCE</scope>
    <source>
        <strain evidence="2">Yugu1</strain>
    </source>
</reference>
<organism evidence="3 4">
    <name type="scientific">Setaria italica</name>
    <name type="common">Foxtail millet</name>
    <name type="synonym">Panicum italicum</name>
    <dbReference type="NCBI Taxonomy" id="4555"/>
    <lineage>
        <taxon>Eukaryota</taxon>
        <taxon>Viridiplantae</taxon>
        <taxon>Streptophyta</taxon>
        <taxon>Embryophyta</taxon>
        <taxon>Tracheophyta</taxon>
        <taxon>Spermatophyta</taxon>
        <taxon>Magnoliopsida</taxon>
        <taxon>Liliopsida</taxon>
        <taxon>Poales</taxon>
        <taxon>Poaceae</taxon>
        <taxon>PACMAD clade</taxon>
        <taxon>Panicoideae</taxon>
        <taxon>Panicodae</taxon>
        <taxon>Paniceae</taxon>
        <taxon>Cenchrinae</taxon>
        <taxon>Setaria</taxon>
    </lineage>
</organism>
<name>K4ALJ2_SETIT</name>
<dbReference type="PANTHER" id="PTHR33321:SF24">
    <property type="entry name" value="LEGUME LECTIN DOMAIN-CONTAINING PROTEIN"/>
    <property type="match status" value="1"/>
</dbReference>